<proteinExistence type="predicted"/>
<dbReference type="RefSeq" id="WP_015930141.1">
    <property type="nucleotide sequence ID" value="NC_011894.1"/>
</dbReference>
<gene>
    <name evidence="3" type="ordered locus">Mnod_3575</name>
</gene>
<evidence type="ECO:0000259" key="2">
    <source>
        <dbReference type="PROSITE" id="PS50943"/>
    </source>
</evidence>
<dbReference type="KEGG" id="mno:Mnod_3575"/>
<name>B8INW8_METNO</name>
<evidence type="ECO:0000256" key="1">
    <source>
        <dbReference type="SAM" id="MobiDB-lite"/>
    </source>
</evidence>
<dbReference type="HOGENOM" id="CLU_192930_0_0_5"/>
<reference evidence="3 4" key="1">
    <citation type="submission" date="2009-01" db="EMBL/GenBank/DDBJ databases">
        <title>Complete sequence of chromosome of Methylobacterium nodulans ORS 2060.</title>
        <authorList>
            <consortium name="US DOE Joint Genome Institute"/>
            <person name="Lucas S."/>
            <person name="Copeland A."/>
            <person name="Lapidus A."/>
            <person name="Glavina del Rio T."/>
            <person name="Dalin E."/>
            <person name="Tice H."/>
            <person name="Bruce D."/>
            <person name="Goodwin L."/>
            <person name="Pitluck S."/>
            <person name="Sims D."/>
            <person name="Brettin T."/>
            <person name="Detter J.C."/>
            <person name="Han C."/>
            <person name="Larimer F."/>
            <person name="Land M."/>
            <person name="Hauser L."/>
            <person name="Kyrpides N."/>
            <person name="Ivanova N."/>
            <person name="Marx C.J."/>
            <person name="Richardson P."/>
        </authorList>
    </citation>
    <scope>NUCLEOTIDE SEQUENCE [LARGE SCALE GENOMIC DNA]</scope>
    <source>
        <strain evidence="4">LMG 21967 / CNCM I-2342 / ORS 2060</strain>
    </source>
</reference>
<dbReference type="Gene3D" id="1.10.260.40">
    <property type="entry name" value="lambda repressor-like DNA-binding domains"/>
    <property type="match status" value="1"/>
</dbReference>
<dbReference type="eggNOG" id="COG3655">
    <property type="taxonomic scope" value="Bacteria"/>
</dbReference>
<protein>
    <submittedName>
        <fullName evidence="3">Transcriptional regulator, XRE family</fullName>
    </submittedName>
</protein>
<dbReference type="Proteomes" id="UP000008207">
    <property type="component" value="Chromosome"/>
</dbReference>
<keyword evidence="4" id="KW-1185">Reference proteome</keyword>
<dbReference type="SUPFAM" id="SSF47413">
    <property type="entry name" value="lambda repressor-like DNA-binding domains"/>
    <property type="match status" value="1"/>
</dbReference>
<dbReference type="InterPro" id="IPR010982">
    <property type="entry name" value="Lambda_DNA-bd_dom_sf"/>
</dbReference>
<accession>B8INW8</accession>
<evidence type="ECO:0000313" key="4">
    <source>
        <dbReference type="Proteomes" id="UP000008207"/>
    </source>
</evidence>
<organism evidence="3 4">
    <name type="scientific">Methylobacterium nodulans (strain LMG 21967 / CNCM I-2342 / ORS 2060)</name>
    <dbReference type="NCBI Taxonomy" id="460265"/>
    <lineage>
        <taxon>Bacteria</taxon>
        <taxon>Pseudomonadati</taxon>
        <taxon>Pseudomonadota</taxon>
        <taxon>Alphaproteobacteria</taxon>
        <taxon>Hyphomicrobiales</taxon>
        <taxon>Methylobacteriaceae</taxon>
        <taxon>Methylobacterium</taxon>
    </lineage>
</organism>
<evidence type="ECO:0000313" key="3">
    <source>
        <dbReference type="EMBL" id="ACL58484.1"/>
    </source>
</evidence>
<sequence>MKLAAYLADREIKDSDFAARIGVTRQTLWRYKSGERRPEWDVLERISRATDGQVTPNDFLSDAPTVPSLPIPTMAEAAP</sequence>
<dbReference type="InterPro" id="IPR001387">
    <property type="entry name" value="Cro/C1-type_HTH"/>
</dbReference>
<dbReference type="OrthoDB" id="7605634at2"/>
<dbReference type="AlphaFoldDB" id="B8INW8"/>
<feature type="region of interest" description="Disordered" evidence="1">
    <location>
        <begin position="53"/>
        <end position="79"/>
    </location>
</feature>
<dbReference type="GO" id="GO:0003677">
    <property type="term" value="F:DNA binding"/>
    <property type="evidence" value="ECO:0007669"/>
    <property type="project" value="InterPro"/>
</dbReference>
<dbReference type="EMBL" id="CP001349">
    <property type="protein sequence ID" value="ACL58484.1"/>
    <property type="molecule type" value="Genomic_DNA"/>
</dbReference>
<dbReference type="CDD" id="cd00093">
    <property type="entry name" value="HTH_XRE"/>
    <property type="match status" value="1"/>
</dbReference>
<dbReference type="PROSITE" id="PS50943">
    <property type="entry name" value="HTH_CROC1"/>
    <property type="match status" value="1"/>
</dbReference>
<dbReference type="Pfam" id="PF13443">
    <property type="entry name" value="HTH_26"/>
    <property type="match status" value="1"/>
</dbReference>
<feature type="domain" description="HTH cro/C1-type" evidence="2">
    <location>
        <begin position="15"/>
        <end position="59"/>
    </location>
</feature>